<sequence length="111" mass="12431">MRFTLLLLVLGAVTLSADAIQCYTCTTCSEKFYTSQNSISSGCTYCAKYKYYGTTTVNRVCAQPLHRGKGLRWKLHLLLQQDRCNSGERLRSLSWLLLLPAAAMAVISCRL</sequence>
<keyword evidence="1" id="KW-0732">Signal</keyword>
<evidence type="ECO:0000313" key="3">
    <source>
        <dbReference type="WBParaSite" id="maker-uti_cns_0047974-snap-gene-0.8-mRNA-1"/>
    </source>
</evidence>
<proteinExistence type="predicted"/>
<evidence type="ECO:0000313" key="2">
    <source>
        <dbReference type="Proteomes" id="UP000095280"/>
    </source>
</evidence>
<organism evidence="2 3">
    <name type="scientific">Macrostomum lignano</name>
    <dbReference type="NCBI Taxonomy" id="282301"/>
    <lineage>
        <taxon>Eukaryota</taxon>
        <taxon>Metazoa</taxon>
        <taxon>Spiralia</taxon>
        <taxon>Lophotrochozoa</taxon>
        <taxon>Platyhelminthes</taxon>
        <taxon>Rhabditophora</taxon>
        <taxon>Macrostomorpha</taxon>
        <taxon>Macrostomida</taxon>
        <taxon>Macrostomidae</taxon>
        <taxon>Macrostomum</taxon>
    </lineage>
</organism>
<dbReference type="WBParaSite" id="maker-uti_cns_0047974-snap-gene-0.8-mRNA-1">
    <property type="protein sequence ID" value="maker-uti_cns_0047974-snap-gene-0.8-mRNA-1"/>
    <property type="gene ID" value="maker-uti_cns_0047974-snap-gene-0.8"/>
</dbReference>
<dbReference type="AlphaFoldDB" id="A0A1I8JIG8"/>
<reference evidence="3" key="1">
    <citation type="submission" date="2016-11" db="UniProtKB">
        <authorList>
            <consortium name="WormBaseParasite"/>
        </authorList>
    </citation>
    <scope>IDENTIFICATION</scope>
</reference>
<protein>
    <submittedName>
        <fullName evidence="3">Secreted protein</fullName>
    </submittedName>
</protein>
<name>A0A1I8JIG8_9PLAT</name>
<accession>A0A1I8JIG8</accession>
<feature type="signal peptide" evidence="1">
    <location>
        <begin position="1"/>
        <end position="19"/>
    </location>
</feature>
<evidence type="ECO:0000256" key="1">
    <source>
        <dbReference type="SAM" id="SignalP"/>
    </source>
</evidence>
<feature type="chain" id="PRO_5009321823" evidence="1">
    <location>
        <begin position="20"/>
        <end position="111"/>
    </location>
</feature>
<keyword evidence="2" id="KW-1185">Reference proteome</keyword>
<dbReference type="Proteomes" id="UP000095280">
    <property type="component" value="Unplaced"/>
</dbReference>